<accession>A0A1I7KFS1</accession>
<dbReference type="AlphaFoldDB" id="A0A1I7KFS1"/>
<evidence type="ECO:0000313" key="2">
    <source>
        <dbReference type="EMBL" id="SFU96258.1"/>
    </source>
</evidence>
<sequence length="232" mass="25520">MTPPLLTDELDLLAQLLPAPGPRIIELGCGAARMARQMLQRWPGLDYLGLEVDAIQHQRNLQAPAPGMRFEAAGAQAIPCPDGAFDLALMLKSLHHVPLDAMDQALAETARVLRPGGHLYVSEPVYDGALNEVVRLYNDEGTVRAAAQAALDRALAAPGSPWVETAQRRFDMPVHFQDFAEFERRMMRPTFADHHITPEILERVAAAFAPHCTAQGAHFVRPMLVRLLQRAG</sequence>
<reference evidence="2 3" key="1">
    <citation type="submission" date="2016-10" db="EMBL/GenBank/DDBJ databases">
        <authorList>
            <person name="de Groot N.N."/>
        </authorList>
    </citation>
    <scope>NUCLEOTIDE SEQUENCE [LARGE SCALE GENOMIC DNA]</scope>
    <source>
        <strain evidence="2 3">R-24608</strain>
    </source>
</reference>
<dbReference type="InterPro" id="IPR029063">
    <property type="entry name" value="SAM-dependent_MTases_sf"/>
</dbReference>
<dbReference type="GO" id="GO:0032259">
    <property type="term" value="P:methylation"/>
    <property type="evidence" value="ECO:0007669"/>
    <property type="project" value="UniProtKB-KW"/>
</dbReference>
<dbReference type="OrthoDB" id="108476at2"/>
<keyword evidence="3" id="KW-1185">Reference proteome</keyword>
<feature type="domain" description="Methyltransferase" evidence="1">
    <location>
        <begin position="24"/>
        <end position="117"/>
    </location>
</feature>
<proteinExistence type="predicted"/>
<dbReference type="Gene3D" id="3.40.50.150">
    <property type="entry name" value="Vaccinia Virus protein VP39"/>
    <property type="match status" value="1"/>
</dbReference>
<evidence type="ECO:0000259" key="1">
    <source>
        <dbReference type="Pfam" id="PF13649"/>
    </source>
</evidence>
<dbReference type="CDD" id="cd02440">
    <property type="entry name" value="AdoMet_MTases"/>
    <property type="match status" value="1"/>
</dbReference>
<keyword evidence="2" id="KW-0808">Transferase</keyword>
<dbReference type="SUPFAM" id="SSF53335">
    <property type="entry name" value="S-adenosyl-L-methionine-dependent methyltransferases"/>
    <property type="match status" value="1"/>
</dbReference>
<dbReference type="Pfam" id="PF13649">
    <property type="entry name" value="Methyltransf_25"/>
    <property type="match status" value="1"/>
</dbReference>
<dbReference type="InterPro" id="IPR041698">
    <property type="entry name" value="Methyltransf_25"/>
</dbReference>
<dbReference type="STRING" id="343013.SAMN04489707_104916"/>
<dbReference type="PANTHER" id="PTHR43591">
    <property type="entry name" value="METHYLTRANSFERASE"/>
    <property type="match status" value="1"/>
</dbReference>
<name>A0A1I7KFS1_9BURK</name>
<evidence type="ECO:0000313" key="3">
    <source>
        <dbReference type="Proteomes" id="UP000183656"/>
    </source>
</evidence>
<dbReference type="EMBL" id="FPBX01000049">
    <property type="protein sequence ID" value="SFU96258.1"/>
    <property type="molecule type" value="Genomic_DNA"/>
</dbReference>
<organism evidence="2 3">
    <name type="scientific">Paenacidovorax caeni</name>
    <dbReference type="NCBI Taxonomy" id="343013"/>
    <lineage>
        <taxon>Bacteria</taxon>
        <taxon>Pseudomonadati</taxon>
        <taxon>Pseudomonadota</taxon>
        <taxon>Betaproteobacteria</taxon>
        <taxon>Burkholderiales</taxon>
        <taxon>Comamonadaceae</taxon>
        <taxon>Paenacidovorax</taxon>
    </lineage>
</organism>
<keyword evidence="2" id="KW-0489">Methyltransferase</keyword>
<protein>
    <submittedName>
        <fullName evidence="2">Methyltransferase domain-containing protein</fullName>
    </submittedName>
</protein>
<dbReference type="GO" id="GO:0008757">
    <property type="term" value="F:S-adenosylmethionine-dependent methyltransferase activity"/>
    <property type="evidence" value="ECO:0007669"/>
    <property type="project" value="InterPro"/>
</dbReference>
<gene>
    <name evidence="2" type="ORF">SAMN04489707_104916</name>
</gene>
<dbReference type="Proteomes" id="UP000183656">
    <property type="component" value="Unassembled WGS sequence"/>
</dbReference>